<keyword evidence="1" id="KW-0472">Membrane</keyword>
<feature type="transmembrane region" description="Helical" evidence="1">
    <location>
        <begin position="137"/>
        <end position="154"/>
    </location>
</feature>
<feature type="transmembrane region" description="Helical" evidence="1">
    <location>
        <begin position="196"/>
        <end position="219"/>
    </location>
</feature>
<feature type="transmembrane region" description="Helical" evidence="1">
    <location>
        <begin position="106"/>
        <end position="125"/>
    </location>
</feature>
<dbReference type="Proteomes" id="UP000295696">
    <property type="component" value="Unassembled WGS sequence"/>
</dbReference>
<evidence type="ECO:0000313" key="3">
    <source>
        <dbReference type="Proteomes" id="UP000295696"/>
    </source>
</evidence>
<keyword evidence="1" id="KW-0812">Transmembrane</keyword>
<evidence type="ECO:0000256" key="1">
    <source>
        <dbReference type="SAM" id="Phobius"/>
    </source>
</evidence>
<protein>
    <submittedName>
        <fullName evidence="2">Putative metal-binding membrane protein</fullName>
    </submittedName>
</protein>
<feature type="transmembrane region" description="Helical" evidence="1">
    <location>
        <begin position="12"/>
        <end position="30"/>
    </location>
</feature>
<name>A0A4R3JNA4_9RHOB</name>
<dbReference type="Pfam" id="PF09948">
    <property type="entry name" value="PpoB2"/>
    <property type="match status" value="1"/>
</dbReference>
<reference evidence="2 3" key="1">
    <citation type="submission" date="2019-03" db="EMBL/GenBank/DDBJ databases">
        <title>Genomic Encyclopedia of Type Strains, Phase IV (KMG-IV): sequencing the most valuable type-strain genomes for metagenomic binning, comparative biology and taxonomic classification.</title>
        <authorList>
            <person name="Goeker M."/>
        </authorList>
    </citation>
    <scope>NUCLEOTIDE SEQUENCE [LARGE SCALE GENOMIC DNA]</scope>
    <source>
        <strain evidence="2 3">DSM 104836</strain>
    </source>
</reference>
<dbReference type="RefSeq" id="WP_243651802.1">
    <property type="nucleotide sequence ID" value="NZ_SLZU01000001.1"/>
</dbReference>
<accession>A0A4R3JNA4</accession>
<dbReference type="EMBL" id="SLZU01000001">
    <property type="protein sequence ID" value="TCS67134.1"/>
    <property type="molecule type" value="Genomic_DNA"/>
</dbReference>
<keyword evidence="3" id="KW-1185">Reference proteome</keyword>
<comment type="caution">
    <text evidence="2">The sequence shown here is derived from an EMBL/GenBank/DDBJ whole genome shotgun (WGS) entry which is preliminary data.</text>
</comment>
<evidence type="ECO:0000313" key="2">
    <source>
        <dbReference type="EMBL" id="TCS67134.1"/>
    </source>
</evidence>
<dbReference type="InterPro" id="IPR018688">
    <property type="entry name" value="PpoB2-like"/>
</dbReference>
<gene>
    <name evidence="2" type="ORF">EDD52_101225</name>
</gene>
<feature type="transmembrane region" description="Helical" evidence="1">
    <location>
        <begin position="42"/>
        <end position="59"/>
    </location>
</feature>
<keyword evidence="1" id="KW-1133">Transmembrane helix</keyword>
<sequence>MLALRIRSLRGTHWLAFFGGILLCWALLFSMALPADLRDLEATYGASIIEILCSGGLGASGFLSSFAMWALMSAAMMAPTALPAFATYDDLGNVAATGFGKLLGGYLTAWAGFSALAALAQVSLYERGLIGGLGQSVSLPLTMALLIGAGLYQFSALKGACLSRCRAPLAFFMQHWDEGPFRNGLRLGLDCVGCCWALMLLGFVGGTMNLGFMGLAMVLMTLEKLPEIGRYLTKPLGAMLIVAGCALPLF</sequence>
<dbReference type="AlphaFoldDB" id="A0A4R3JNA4"/>
<organism evidence="2 3">
    <name type="scientific">Primorskyibacter sedentarius</name>
    <dbReference type="NCBI Taxonomy" id="745311"/>
    <lineage>
        <taxon>Bacteria</taxon>
        <taxon>Pseudomonadati</taxon>
        <taxon>Pseudomonadota</taxon>
        <taxon>Alphaproteobacteria</taxon>
        <taxon>Rhodobacterales</taxon>
        <taxon>Roseobacteraceae</taxon>
        <taxon>Primorskyibacter</taxon>
    </lineage>
</organism>
<proteinExistence type="predicted"/>